<comment type="cofactor">
    <cofactor evidence="1">
        <name>FAD</name>
        <dbReference type="ChEBI" id="CHEBI:57692"/>
    </cofactor>
</comment>
<sequence>MTRQKKIAVIGAGLGGLAASIRLASKGADVTLYEKNSYAGGKLHSKALGTHTFDFGPNTITMPHVFQNVLYDAGENPDDYFRFDRLTTHTKNVFSDGTSFHFSSDTEKMEEEIASIDPDSALRYREYLKQVEDLYIKAETHFLRRTFRSWKDYMSLPLARALFSVKPLTSLDRFHRTFFPDDRVRQAFNRYATYIGSSPYRSPATFGLIGHLELNDGVYFTRGGNAGIAKGLHRAAVKLGVTMHFNTEVTGIEVADKKASAVKTDHYEPLPVDGIVLNGDLLTQVPALIDQKNRKHLTDEKINSLNPSISAFVILAAAEKRYDLHHHHVFFTSDYRKEFNTIFEEGKYPADPTIYICTSSKTEPSLSPDGDNLFILVNAPPLPRNGTLDDDKEQYAGIVFERLREKGIDLFGSLKGKQIISPADIAEKFYAYRGSLYGIASNKRSDTFLRPFNQSADVGNLFFAGGSTHPGGGSPMVVLSGRNAADALLNELGRH</sequence>
<evidence type="ECO:0000256" key="7">
    <source>
        <dbReference type="ARBA" id="ARBA00041900"/>
    </source>
</evidence>
<accession>A0A2W0H9J8</accession>
<feature type="domain" description="Amine oxidase" evidence="11">
    <location>
        <begin position="14"/>
        <end position="489"/>
    </location>
</feature>
<dbReference type="GO" id="GO:0016491">
    <property type="term" value="F:oxidoreductase activity"/>
    <property type="evidence" value="ECO:0007669"/>
    <property type="project" value="UniProtKB-KW"/>
</dbReference>
<protein>
    <recommendedName>
        <fullName evidence="6">4,4'-diaponeurosporene oxygenase</fullName>
    </recommendedName>
    <alternativeName>
        <fullName evidence="7">4,4'-diaponeurosporene oxidase</fullName>
    </alternativeName>
    <alternativeName>
        <fullName evidence="8">Carotenoid oxidase</fullName>
    </alternativeName>
</protein>
<dbReference type="OrthoDB" id="9814556at2"/>
<keyword evidence="2 10" id="KW-0125">Carotenoid biosynthesis</keyword>
<keyword evidence="3 10" id="KW-0560">Oxidoreductase</keyword>
<evidence type="ECO:0000256" key="6">
    <source>
        <dbReference type="ARBA" id="ARBA00039159"/>
    </source>
</evidence>
<proteinExistence type="inferred from homology"/>
<evidence type="ECO:0000256" key="1">
    <source>
        <dbReference type="ARBA" id="ARBA00001974"/>
    </source>
</evidence>
<keyword evidence="13" id="KW-1185">Reference proteome</keyword>
<evidence type="ECO:0000256" key="4">
    <source>
        <dbReference type="ARBA" id="ARBA00037901"/>
    </source>
</evidence>
<evidence type="ECO:0000313" key="13">
    <source>
        <dbReference type="Proteomes" id="UP000248066"/>
    </source>
</evidence>
<evidence type="ECO:0000256" key="5">
    <source>
        <dbReference type="ARBA" id="ARBA00038194"/>
    </source>
</evidence>
<dbReference type="InterPro" id="IPR036188">
    <property type="entry name" value="FAD/NAD-bd_sf"/>
</dbReference>
<dbReference type="InterPro" id="IPR002937">
    <property type="entry name" value="Amino_oxidase"/>
</dbReference>
<dbReference type="NCBIfam" id="TIGR02734">
    <property type="entry name" value="crtI_fam"/>
    <property type="match status" value="1"/>
</dbReference>
<dbReference type="Gene3D" id="3.50.50.60">
    <property type="entry name" value="FAD/NAD(P)-binding domain"/>
    <property type="match status" value="2"/>
</dbReference>
<dbReference type="Proteomes" id="UP000248066">
    <property type="component" value="Unassembled WGS sequence"/>
</dbReference>
<evidence type="ECO:0000256" key="2">
    <source>
        <dbReference type="ARBA" id="ARBA00022746"/>
    </source>
</evidence>
<dbReference type="Pfam" id="PF01593">
    <property type="entry name" value="Amino_oxidase"/>
    <property type="match status" value="1"/>
</dbReference>
<dbReference type="RefSeq" id="WP_110518481.1">
    <property type="nucleotide sequence ID" value="NZ_PDOF01000001.1"/>
</dbReference>
<gene>
    <name evidence="12" type="ORF">CR205_08035</name>
</gene>
<evidence type="ECO:0000259" key="11">
    <source>
        <dbReference type="Pfam" id="PF01593"/>
    </source>
</evidence>
<organism evidence="12 13">
    <name type="scientific">Alteribacter lacisalsi</name>
    <dbReference type="NCBI Taxonomy" id="2045244"/>
    <lineage>
        <taxon>Bacteria</taxon>
        <taxon>Bacillati</taxon>
        <taxon>Bacillota</taxon>
        <taxon>Bacilli</taxon>
        <taxon>Bacillales</taxon>
        <taxon>Bacillaceae</taxon>
        <taxon>Alteribacter</taxon>
    </lineage>
</organism>
<comment type="catalytic activity">
    <reaction evidence="9">
        <text>all-trans-4,4'-diaponeurosporene + 2 AH2 + 2 O2 = 4,4'-diaponeurosporenal + 2 A + 3 H2O</text>
        <dbReference type="Rhea" id="RHEA:56104"/>
        <dbReference type="ChEBI" id="CHEBI:13193"/>
        <dbReference type="ChEBI" id="CHEBI:15377"/>
        <dbReference type="ChEBI" id="CHEBI:15379"/>
        <dbReference type="ChEBI" id="CHEBI:17499"/>
        <dbReference type="ChEBI" id="CHEBI:62743"/>
        <dbReference type="ChEBI" id="CHEBI:79065"/>
    </reaction>
</comment>
<evidence type="ECO:0000313" key="12">
    <source>
        <dbReference type="EMBL" id="PYZ98524.1"/>
    </source>
</evidence>
<comment type="similarity">
    <text evidence="5">Belongs to the carotenoid/retinoid oxidoreductase family. CrtP subfamily.</text>
</comment>
<evidence type="ECO:0000256" key="3">
    <source>
        <dbReference type="ARBA" id="ARBA00023002"/>
    </source>
</evidence>
<dbReference type="SUPFAM" id="SSF51905">
    <property type="entry name" value="FAD/NAD(P)-binding domain"/>
    <property type="match status" value="1"/>
</dbReference>
<comment type="pathway">
    <text evidence="4">Carotenoid biosynthesis; staphyloxanthin biosynthesis; staphyloxanthin from farnesyl diphosphate: step 3/5.</text>
</comment>
<dbReference type="EMBL" id="PDOF01000001">
    <property type="protein sequence ID" value="PYZ98524.1"/>
    <property type="molecule type" value="Genomic_DNA"/>
</dbReference>
<evidence type="ECO:0000256" key="9">
    <source>
        <dbReference type="ARBA" id="ARBA00048532"/>
    </source>
</evidence>
<dbReference type="GO" id="GO:0016117">
    <property type="term" value="P:carotenoid biosynthetic process"/>
    <property type="evidence" value="ECO:0007669"/>
    <property type="project" value="UniProtKB-KW"/>
</dbReference>
<dbReference type="PANTHER" id="PTHR43734">
    <property type="entry name" value="PHYTOENE DESATURASE"/>
    <property type="match status" value="1"/>
</dbReference>
<dbReference type="PANTHER" id="PTHR43734:SF7">
    <property type="entry name" value="4,4'-DIAPONEUROSPORENE OXYGENASE"/>
    <property type="match status" value="1"/>
</dbReference>
<comment type="caution">
    <text evidence="12">The sequence shown here is derived from an EMBL/GenBank/DDBJ whole genome shotgun (WGS) entry which is preliminary data.</text>
</comment>
<evidence type="ECO:0000256" key="8">
    <source>
        <dbReference type="ARBA" id="ARBA00042619"/>
    </source>
</evidence>
<reference evidence="12 13" key="1">
    <citation type="submission" date="2017-10" db="EMBL/GenBank/DDBJ databases">
        <title>Bacillus sp. nov., a halophilic bacterium isolated from a Yangshapao Lake.</title>
        <authorList>
            <person name="Wang H."/>
        </authorList>
    </citation>
    <scope>NUCLEOTIDE SEQUENCE [LARGE SCALE GENOMIC DNA]</scope>
    <source>
        <strain evidence="12 13">YSP-3</strain>
    </source>
</reference>
<name>A0A2W0H9J8_9BACI</name>
<dbReference type="AlphaFoldDB" id="A0A2W0H9J8"/>
<dbReference type="InterPro" id="IPR014105">
    <property type="entry name" value="Carotenoid/retinoid_OxRdtase"/>
</dbReference>
<evidence type="ECO:0000256" key="10">
    <source>
        <dbReference type="RuleBase" id="RU362075"/>
    </source>
</evidence>